<dbReference type="EMBL" id="JANUCT010000011">
    <property type="protein sequence ID" value="MCS3903705.1"/>
    <property type="molecule type" value="Genomic_DNA"/>
</dbReference>
<dbReference type="Pfam" id="PF13768">
    <property type="entry name" value="VWA_3"/>
    <property type="match status" value="1"/>
</dbReference>
<name>A0AAE3HJZ8_9GAMM</name>
<dbReference type="InterPro" id="IPR013694">
    <property type="entry name" value="VIT"/>
</dbReference>
<dbReference type="SMART" id="SM00327">
    <property type="entry name" value="VWA"/>
    <property type="match status" value="1"/>
</dbReference>
<dbReference type="InterPro" id="IPR002035">
    <property type="entry name" value="VWF_A"/>
</dbReference>
<dbReference type="InterPro" id="IPR022440">
    <property type="entry name" value="CHP03788"/>
</dbReference>
<comment type="caution">
    <text evidence="4">The sequence shown here is derived from an EMBL/GenBank/DDBJ whole genome shotgun (WGS) entry which is preliminary data.</text>
</comment>
<dbReference type="Pfam" id="PF08487">
    <property type="entry name" value="VIT"/>
    <property type="match status" value="1"/>
</dbReference>
<dbReference type="PANTHER" id="PTHR45737">
    <property type="entry name" value="VON WILLEBRAND FACTOR A DOMAIN-CONTAINING PROTEIN 5A"/>
    <property type="match status" value="1"/>
</dbReference>
<evidence type="ECO:0000259" key="3">
    <source>
        <dbReference type="PROSITE" id="PS51468"/>
    </source>
</evidence>
<dbReference type="NCBIfam" id="TIGR03788">
    <property type="entry name" value="marine_srt_targ"/>
    <property type="match status" value="1"/>
</dbReference>
<dbReference type="AlphaFoldDB" id="A0AAE3HJZ8"/>
<evidence type="ECO:0000313" key="5">
    <source>
        <dbReference type="Proteomes" id="UP001204445"/>
    </source>
</evidence>
<dbReference type="Proteomes" id="UP001204445">
    <property type="component" value="Unassembled WGS sequence"/>
</dbReference>
<keyword evidence="1" id="KW-0812">Transmembrane</keyword>
<dbReference type="PANTHER" id="PTHR45737:SF6">
    <property type="entry name" value="VON WILLEBRAND FACTOR A DOMAIN-CONTAINING PROTEIN 5A"/>
    <property type="match status" value="1"/>
</dbReference>
<accession>A0AAE3HJZ8</accession>
<evidence type="ECO:0000313" key="4">
    <source>
        <dbReference type="EMBL" id="MCS3903705.1"/>
    </source>
</evidence>
<evidence type="ECO:0000256" key="1">
    <source>
        <dbReference type="SAM" id="Phobius"/>
    </source>
</evidence>
<organism evidence="4 5">
    <name type="scientific">Methylohalomonas lacus</name>
    <dbReference type="NCBI Taxonomy" id="398773"/>
    <lineage>
        <taxon>Bacteria</taxon>
        <taxon>Pseudomonadati</taxon>
        <taxon>Pseudomonadota</taxon>
        <taxon>Gammaproteobacteria</taxon>
        <taxon>Methylohalomonadales</taxon>
        <taxon>Methylohalomonadaceae</taxon>
        <taxon>Methylohalomonas</taxon>
    </lineage>
</organism>
<dbReference type="PROSITE" id="PS51468">
    <property type="entry name" value="VIT"/>
    <property type="match status" value="1"/>
</dbReference>
<dbReference type="SMART" id="SM00609">
    <property type="entry name" value="VIT"/>
    <property type="match status" value="1"/>
</dbReference>
<reference evidence="4" key="1">
    <citation type="submission" date="2022-08" db="EMBL/GenBank/DDBJ databases">
        <title>Genomic Encyclopedia of Type Strains, Phase III (KMG-III): the genomes of soil and plant-associated and newly described type strains.</title>
        <authorList>
            <person name="Whitman W."/>
        </authorList>
    </citation>
    <scope>NUCLEOTIDE SEQUENCE</scope>
    <source>
        <strain evidence="4">HMT 1</strain>
    </source>
</reference>
<keyword evidence="5" id="KW-1185">Reference proteome</keyword>
<proteinExistence type="predicted"/>
<evidence type="ECO:0000259" key="2">
    <source>
        <dbReference type="PROSITE" id="PS50234"/>
    </source>
</evidence>
<feature type="domain" description="VIT" evidence="3">
    <location>
        <begin position="28"/>
        <end position="156"/>
    </location>
</feature>
<feature type="domain" description="VWFA" evidence="2">
    <location>
        <begin position="322"/>
        <end position="493"/>
    </location>
</feature>
<dbReference type="Gene3D" id="3.40.50.410">
    <property type="entry name" value="von Willebrand factor, type A domain"/>
    <property type="match status" value="1"/>
</dbReference>
<dbReference type="SUPFAM" id="SSF53300">
    <property type="entry name" value="vWA-like"/>
    <property type="match status" value="1"/>
</dbReference>
<keyword evidence="1" id="KW-1133">Transmembrane helix</keyword>
<dbReference type="InterPro" id="IPR036465">
    <property type="entry name" value="vWFA_dom_sf"/>
</dbReference>
<dbReference type="PROSITE" id="PS50234">
    <property type="entry name" value="VWFA"/>
    <property type="match status" value="1"/>
</dbReference>
<gene>
    <name evidence="4" type="ORF">J2T55_001736</name>
</gene>
<protein>
    <submittedName>
        <fullName evidence="4">Ca-activated chloride channel family protein</fullName>
    </submittedName>
</protein>
<keyword evidence="1" id="KW-0472">Membrane</keyword>
<feature type="transmembrane region" description="Helical" evidence="1">
    <location>
        <begin position="655"/>
        <end position="672"/>
    </location>
</feature>
<sequence length="680" mass="74871">MLFLVANEVVTARQSVTGDGVSPEQVDAGELLFRHAGGYERAVMLDSRVDFRVSGLIANVTLQQSFRNTGDDWREAVYVFPLPEQAAVRDMRIRVGERVIEGEIRERAEAQRDYQAAKSEGKRAGLVEQERPNLFTVSVANIAPGETIAVELVYVETLQYDSGEFSLRFPMTVTPRYIPGAALNAGADETVTAVDGDGWSYNTDQVPDAARITPLQDPHPATDSRIVNPITIQAEIDAGMPLAAIDSPWHDIRVDRDEQRYRVALRGGPVSMTRDFELRWRPDTGRQPQAAWFTETLAGEHYGLLMLVPPARTEQEQVLPREMILVIDTSGSMGGASIRQARAGLSLALDKLRPGDRFNVIEFNNRPQALFRDSRPASREHIDRAREYVANLEAGGGTEMRAALDMALSQQAADESLLRQVLFITDGAVGNEAALFGLIDEKLGRSRLFTVGIGSAPNSHFMRKAAEFGRGSYTYIGAVDEVGARMAELFGKLEHPVAGDLTVDWPAGVEAEAYPAPIPDLYQGEVLLLAARLDDISGAVTLNGRTTGQRWQRRLPLTARDDSSGVASVWARRKIAALLDEKISGRDAEAVRADVLETALAHQLLSPYTSFLAVDKTPVRSLDADLERESVLNARPHGQSAQPYAWPATATDSRFNMLIGVLLLLLAFVNWWQNRRPRHG</sequence>